<gene>
    <name evidence="1" type="ORF">ACIP2Z_39410</name>
</gene>
<evidence type="ECO:0000313" key="1">
    <source>
        <dbReference type="EMBL" id="MFJ4085001.1"/>
    </source>
</evidence>
<dbReference type="Proteomes" id="UP001617511">
    <property type="component" value="Unassembled WGS sequence"/>
</dbReference>
<proteinExistence type="predicted"/>
<organism evidence="1 2">
    <name type="scientific">Streptomyces iakyrus</name>
    <dbReference type="NCBI Taxonomy" id="68219"/>
    <lineage>
        <taxon>Bacteria</taxon>
        <taxon>Bacillati</taxon>
        <taxon>Actinomycetota</taxon>
        <taxon>Actinomycetes</taxon>
        <taxon>Kitasatosporales</taxon>
        <taxon>Streptomycetaceae</taxon>
        <taxon>Streptomyces</taxon>
    </lineage>
</organism>
<reference evidence="1 2" key="1">
    <citation type="submission" date="2024-10" db="EMBL/GenBank/DDBJ databases">
        <title>The Natural Products Discovery Center: Release of the First 8490 Sequenced Strains for Exploring Actinobacteria Biosynthetic Diversity.</title>
        <authorList>
            <person name="Kalkreuter E."/>
            <person name="Kautsar S.A."/>
            <person name="Yang D."/>
            <person name="Bader C.D."/>
            <person name="Teijaro C.N."/>
            <person name="Fluegel L."/>
            <person name="Davis C.M."/>
            <person name="Simpson J.R."/>
            <person name="Lauterbach L."/>
            <person name="Steele A.D."/>
            <person name="Gui C."/>
            <person name="Meng S."/>
            <person name="Li G."/>
            <person name="Viehrig K."/>
            <person name="Ye F."/>
            <person name="Su P."/>
            <person name="Kiefer A.F."/>
            <person name="Nichols A."/>
            <person name="Cepeda A.J."/>
            <person name="Yan W."/>
            <person name="Fan B."/>
            <person name="Jiang Y."/>
            <person name="Adhikari A."/>
            <person name="Zheng C.-J."/>
            <person name="Schuster L."/>
            <person name="Cowan T.M."/>
            <person name="Smanski M.J."/>
            <person name="Chevrette M.G."/>
            <person name="De Carvalho L.P.S."/>
            <person name="Shen B."/>
        </authorList>
    </citation>
    <scope>NUCLEOTIDE SEQUENCE [LARGE SCALE GENOMIC DNA]</scope>
    <source>
        <strain evidence="1 2">NPDC089932</strain>
    </source>
</reference>
<evidence type="ECO:0000313" key="2">
    <source>
        <dbReference type="Proteomes" id="UP001617511"/>
    </source>
</evidence>
<keyword evidence="2" id="KW-1185">Reference proteome</keyword>
<name>A0ABW8FSD3_9ACTN</name>
<protein>
    <submittedName>
        <fullName evidence="1">Uncharacterized protein</fullName>
    </submittedName>
</protein>
<comment type="caution">
    <text evidence="1">The sequence shown here is derived from an EMBL/GenBank/DDBJ whole genome shotgun (WGS) entry which is preliminary data.</text>
</comment>
<dbReference type="EMBL" id="JBIVGG010000022">
    <property type="protein sequence ID" value="MFJ4085001.1"/>
    <property type="molecule type" value="Genomic_DNA"/>
</dbReference>
<sequence length="90" mass="10201">MSTHALPAHARLSPAQIDAALMRLPYDQWVVMPDAAAHVQELGLPRESLTTVIRTGRRRGVLRTKKEPDLRLCWVMRVAEEPHRRAPTTV</sequence>
<dbReference type="RefSeq" id="WP_402076355.1">
    <property type="nucleotide sequence ID" value="NZ_JBIVGG010000022.1"/>
</dbReference>
<accession>A0ABW8FSD3</accession>